<dbReference type="EMBL" id="BTSY01000004">
    <property type="protein sequence ID" value="GMT25898.1"/>
    <property type="molecule type" value="Genomic_DNA"/>
</dbReference>
<feature type="non-terminal residue" evidence="1">
    <location>
        <position position="1"/>
    </location>
</feature>
<dbReference type="PANTHER" id="PTHR22744">
    <property type="entry name" value="HELIX LOOP HELIX PROTEIN 21-RELATED"/>
    <property type="match status" value="1"/>
</dbReference>
<sequence>VVNRVEAYLSTTKHVSIMKKLSVADKYRLKMLRSHCLSLFTTLAELKNITSDIFGELSEDTKKAVHERTLELID</sequence>
<dbReference type="Proteomes" id="UP001432322">
    <property type="component" value="Unassembled WGS sequence"/>
</dbReference>
<keyword evidence="2" id="KW-1185">Reference proteome</keyword>
<dbReference type="AlphaFoldDB" id="A0AAV5W592"/>
<evidence type="ECO:0000313" key="1">
    <source>
        <dbReference type="EMBL" id="GMT25898.1"/>
    </source>
</evidence>
<name>A0AAV5W592_9BILA</name>
<gene>
    <name evidence="1" type="ORF">PFISCL1PPCAC_17195</name>
</gene>
<evidence type="ECO:0000313" key="2">
    <source>
        <dbReference type="Proteomes" id="UP001432322"/>
    </source>
</evidence>
<accession>A0AAV5W592</accession>
<comment type="caution">
    <text evidence="1">The sequence shown here is derived from an EMBL/GenBank/DDBJ whole genome shotgun (WGS) entry which is preliminary data.</text>
</comment>
<protein>
    <submittedName>
        <fullName evidence="1">Uncharacterized protein</fullName>
    </submittedName>
</protein>
<reference evidence="1" key="1">
    <citation type="submission" date="2023-10" db="EMBL/GenBank/DDBJ databases">
        <title>Genome assembly of Pristionchus species.</title>
        <authorList>
            <person name="Yoshida K."/>
            <person name="Sommer R.J."/>
        </authorList>
    </citation>
    <scope>NUCLEOTIDE SEQUENCE</scope>
    <source>
        <strain evidence="1">RS5133</strain>
    </source>
</reference>
<proteinExistence type="predicted"/>
<organism evidence="1 2">
    <name type="scientific">Pristionchus fissidentatus</name>
    <dbReference type="NCBI Taxonomy" id="1538716"/>
    <lineage>
        <taxon>Eukaryota</taxon>
        <taxon>Metazoa</taxon>
        <taxon>Ecdysozoa</taxon>
        <taxon>Nematoda</taxon>
        <taxon>Chromadorea</taxon>
        <taxon>Rhabditida</taxon>
        <taxon>Rhabditina</taxon>
        <taxon>Diplogasteromorpha</taxon>
        <taxon>Diplogasteroidea</taxon>
        <taxon>Neodiplogasteridae</taxon>
        <taxon>Pristionchus</taxon>
    </lineage>
</organism>
<dbReference type="PANTHER" id="PTHR22744:SF14">
    <property type="entry name" value="BTB DOMAIN-CONTAINING PROTEIN-RELATED"/>
    <property type="match status" value="1"/>
</dbReference>